<evidence type="ECO:0000256" key="19">
    <source>
        <dbReference type="PIRSR" id="PIRSR600823-3"/>
    </source>
</evidence>
<evidence type="ECO:0000313" key="24">
    <source>
        <dbReference type="RefSeq" id="XP_010269889.1"/>
    </source>
</evidence>
<feature type="binding site" evidence="19">
    <location>
        <position position="74"/>
    </location>
    <ligand>
        <name>Ca(2+)</name>
        <dbReference type="ChEBI" id="CHEBI:29108"/>
        <label>1</label>
    </ligand>
</feature>
<comment type="cofactor">
    <cofactor evidence="19 22">
        <name>heme b</name>
        <dbReference type="ChEBI" id="CHEBI:60344"/>
    </cofactor>
    <text evidence="19 22">Binds 1 heme b (iron(II)-protoporphyrin IX) group per subunit.</text>
</comment>
<feature type="chain" id="PRO_5043056696" description="Peroxidase" evidence="22">
    <location>
        <begin position="27"/>
        <end position="324"/>
    </location>
</feature>
<keyword evidence="12 22" id="KW-0560">Oxidoreductase</keyword>
<dbReference type="SUPFAM" id="SSF48113">
    <property type="entry name" value="Heme-dependent peroxidases"/>
    <property type="match status" value="1"/>
</dbReference>
<feature type="binding site" evidence="19">
    <location>
        <position position="76"/>
    </location>
    <ligand>
        <name>Ca(2+)</name>
        <dbReference type="ChEBI" id="CHEBI:29108"/>
        <label>1</label>
    </ligand>
</feature>
<dbReference type="PROSITE" id="PS00435">
    <property type="entry name" value="PEROXIDASE_1"/>
    <property type="match status" value="1"/>
</dbReference>
<dbReference type="FunFam" id="1.10.520.10:FF:000006">
    <property type="entry name" value="Peroxidase"/>
    <property type="match status" value="1"/>
</dbReference>
<dbReference type="OrthoDB" id="2113341at2759"/>
<keyword evidence="6 22" id="KW-0964">Secreted</keyword>
<reference evidence="24" key="1">
    <citation type="submission" date="2025-08" db="UniProtKB">
        <authorList>
            <consortium name="RefSeq"/>
        </authorList>
    </citation>
    <scope>IDENTIFICATION</scope>
</reference>
<keyword evidence="9 19" id="KW-0479">Metal-binding</keyword>
<comment type="cofactor">
    <cofactor evidence="19 22">
        <name>Ca(2+)</name>
        <dbReference type="ChEBI" id="CHEBI:29108"/>
    </cofactor>
    <text evidence="19 22">Binds 2 calcium ions per subunit.</text>
</comment>
<dbReference type="EC" id="1.11.1.7" evidence="5 22"/>
<dbReference type="InterPro" id="IPR019793">
    <property type="entry name" value="Peroxidases_heam-ligand_BS"/>
</dbReference>
<keyword evidence="16 22" id="KW-0376">Hydrogen peroxide</keyword>
<evidence type="ECO:0000256" key="12">
    <source>
        <dbReference type="ARBA" id="ARBA00023002"/>
    </source>
</evidence>
<evidence type="ECO:0000256" key="8">
    <source>
        <dbReference type="ARBA" id="ARBA00022617"/>
    </source>
</evidence>
<evidence type="ECO:0000256" key="21">
    <source>
        <dbReference type="PIRSR" id="PIRSR600823-5"/>
    </source>
</evidence>
<accession>A0A1U8B2M3</accession>
<feature type="disulfide bond" evidence="21">
    <location>
        <begin position="198"/>
        <end position="230"/>
    </location>
</feature>
<dbReference type="GO" id="GO:0004601">
    <property type="term" value="F:peroxidase activity"/>
    <property type="evidence" value="ECO:0000318"/>
    <property type="project" value="GO_Central"/>
</dbReference>
<evidence type="ECO:0000256" key="11">
    <source>
        <dbReference type="ARBA" id="ARBA00022837"/>
    </source>
</evidence>
<dbReference type="eggNOG" id="ENOG502QPI1">
    <property type="taxonomic scope" value="Eukaryota"/>
</dbReference>
<keyword evidence="10 22" id="KW-0732">Signal</keyword>
<dbReference type="FunFam" id="1.10.420.10:FF:000007">
    <property type="entry name" value="Peroxidase"/>
    <property type="match status" value="1"/>
</dbReference>
<evidence type="ECO:0000256" key="9">
    <source>
        <dbReference type="ARBA" id="ARBA00022723"/>
    </source>
</evidence>
<name>A0A1U8B2M3_NELNU</name>
<feature type="binding site" evidence="18">
    <location>
        <position position="161"/>
    </location>
    <ligand>
        <name>substrate</name>
    </ligand>
</feature>
<dbReference type="OMA" id="FVENECG"/>
<evidence type="ECO:0000256" key="4">
    <source>
        <dbReference type="ARBA" id="ARBA00006873"/>
    </source>
</evidence>
<dbReference type="GO" id="GO:0020037">
    <property type="term" value="F:heme binding"/>
    <property type="evidence" value="ECO:0007669"/>
    <property type="project" value="UniProtKB-UniRule"/>
</dbReference>
<evidence type="ECO:0000313" key="23">
    <source>
        <dbReference type="Proteomes" id="UP000189703"/>
    </source>
</evidence>
<evidence type="ECO:0000256" key="2">
    <source>
        <dbReference type="ARBA" id="ARBA00002322"/>
    </source>
</evidence>
<sequence>MKVPSSAAKAVILGLLLVNFTSLCFGALEVGFYRGKCGVADVESIVRGVVIARFSSDPTIVAALLRMQFHDCFVNGCDASLLLDGPFSEKTAPPNFSVRGFDIIDQAKTAIENVCPGVVSCADIISLATRDAVFLSGGGRYEVQTGRRDGLVSLAANVDLPGPSISVTDAIAAFAKKGLTATDMVLLLGGHTVGITHCSLISDRLYNYQNTGGPDPDMDLALVSILRSTCPQNAAVDNAVALDQMSPLVVDNSFYKQLLMRRGILPIDQALALDSSTKFTVISLANGVKFPAGFGEAMVKLGAVEVLTGTQGEIRRTCAAINGP</sequence>
<comment type="similarity">
    <text evidence="4">Belongs to the peroxidase family. Ascorbate peroxidase subfamily.</text>
</comment>
<dbReference type="GO" id="GO:0005576">
    <property type="term" value="C:extracellular region"/>
    <property type="evidence" value="ECO:0007669"/>
    <property type="project" value="UniProtKB-SubCell"/>
</dbReference>
<keyword evidence="15" id="KW-0325">Glycoprotein</keyword>
<dbReference type="PANTHER" id="PTHR31517">
    <property type="match status" value="1"/>
</dbReference>
<keyword evidence="8 22" id="KW-0349">Heme</keyword>
<dbReference type="PROSITE" id="PS50873">
    <property type="entry name" value="PEROXIDASE_4"/>
    <property type="match status" value="1"/>
</dbReference>
<dbReference type="PRINTS" id="PR00458">
    <property type="entry name" value="PEROXIDASE"/>
</dbReference>
<dbReference type="GeneID" id="104606414"/>
<evidence type="ECO:0000256" key="13">
    <source>
        <dbReference type="ARBA" id="ARBA00023004"/>
    </source>
</evidence>
<feature type="disulfide bond" evidence="21">
    <location>
        <begin position="72"/>
        <end position="77"/>
    </location>
</feature>
<feature type="signal peptide" evidence="22">
    <location>
        <begin position="1"/>
        <end position="26"/>
    </location>
</feature>
<dbReference type="PROSITE" id="PS00436">
    <property type="entry name" value="PEROXIDASE_2"/>
    <property type="match status" value="1"/>
</dbReference>
<dbReference type="GO" id="GO:0042744">
    <property type="term" value="P:hydrogen peroxide catabolic process"/>
    <property type="evidence" value="ECO:0007669"/>
    <property type="project" value="UniProtKB-KW"/>
</dbReference>
<keyword evidence="13 19" id="KW-0408">Iron</keyword>
<comment type="subcellular location">
    <subcellularLocation>
        <location evidence="3 22">Secreted</location>
    </subcellularLocation>
</comment>
<dbReference type="KEGG" id="nnu:104606414"/>
<evidence type="ECO:0000256" key="14">
    <source>
        <dbReference type="ARBA" id="ARBA00023157"/>
    </source>
</evidence>
<feature type="binding site" description="axial binding residue" evidence="19">
    <location>
        <position position="191"/>
    </location>
    <ligand>
        <name>heme b</name>
        <dbReference type="ChEBI" id="CHEBI:60344"/>
    </ligand>
    <ligandPart>
        <name>Fe</name>
        <dbReference type="ChEBI" id="CHEBI:18248"/>
    </ligandPart>
</feature>
<dbReference type="Gene3D" id="1.10.520.10">
    <property type="match status" value="1"/>
</dbReference>
<feature type="disulfide bond" evidence="21">
    <location>
        <begin position="121"/>
        <end position="318"/>
    </location>
</feature>
<feature type="binding site" evidence="19">
    <location>
        <position position="89"/>
    </location>
    <ligand>
        <name>Ca(2+)</name>
        <dbReference type="ChEBI" id="CHEBI:29108"/>
        <label>1</label>
    </ligand>
</feature>
<feature type="binding site" evidence="19">
    <location>
        <position position="192"/>
    </location>
    <ligand>
        <name>Ca(2+)</name>
        <dbReference type="ChEBI" id="CHEBI:29108"/>
        <label>2</label>
    </ligand>
</feature>
<comment type="similarity">
    <text evidence="22">Belongs to the peroxidase family. Classical plant (class III) peroxidase subfamily.</text>
</comment>
<evidence type="ECO:0000256" key="18">
    <source>
        <dbReference type="PIRSR" id="PIRSR600823-2"/>
    </source>
</evidence>
<organism evidence="23 24">
    <name type="scientific">Nelumbo nucifera</name>
    <name type="common">Sacred lotus</name>
    <dbReference type="NCBI Taxonomy" id="4432"/>
    <lineage>
        <taxon>Eukaryota</taxon>
        <taxon>Viridiplantae</taxon>
        <taxon>Streptophyta</taxon>
        <taxon>Embryophyta</taxon>
        <taxon>Tracheophyta</taxon>
        <taxon>Spermatophyta</taxon>
        <taxon>Magnoliopsida</taxon>
        <taxon>Proteales</taxon>
        <taxon>Nelumbonaceae</taxon>
        <taxon>Nelumbo</taxon>
    </lineage>
</organism>
<dbReference type="GO" id="GO:0006979">
    <property type="term" value="P:response to oxidative stress"/>
    <property type="evidence" value="ECO:0007669"/>
    <property type="project" value="UniProtKB-UniRule"/>
</dbReference>
<dbReference type="InterPro" id="IPR000823">
    <property type="entry name" value="Peroxidase_pln"/>
</dbReference>
<dbReference type="InterPro" id="IPR019794">
    <property type="entry name" value="Peroxidases_AS"/>
</dbReference>
<evidence type="ECO:0000256" key="17">
    <source>
        <dbReference type="PIRSR" id="PIRSR600823-1"/>
    </source>
</evidence>
<evidence type="ECO:0000256" key="10">
    <source>
        <dbReference type="ARBA" id="ARBA00022729"/>
    </source>
</evidence>
<dbReference type="GO" id="GO:0009505">
    <property type="term" value="C:plant-type cell wall"/>
    <property type="evidence" value="ECO:0000318"/>
    <property type="project" value="GO_Central"/>
</dbReference>
<dbReference type="RefSeq" id="XP_010269889.1">
    <property type="nucleotide sequence ID" value="XM_010271587.2"/>
</dbReference>
<evidence type="ECO:0000256" key="1">
    <source>
        <dbReference type="ARBA" id="ARBA00000189"/>
    </source>
</evidence>
<feature type="disulfide bond" evidence="21">
    <location>
        <begin position="37"/>
        <end position="115"/>
    </location>
</feature>
<dbReference type="FunCoup" id="A0A1U8B2M3">
    <property type="interactions" value="115"/>
</dbReference>
<keyword evidence="11 19" id="KW-0106">Calcium</keyword>
<feature type="binding site" evidence="19">
    <location>
        <position position="80"/>
    </location>
    <ligand>
        <name>Ca(2+)</name>
        <dbReference type="ChEBI" id="CHEBI:29108"/>
        <label>1</label>
    </ligand>
</feature>
<dbReference type="CDD" id="cd00693">
    <property type="entry name" value="secretory_peroxidase"/>
    <property type="match status" value="1"/>
</dbReference>
<evidence type="ECO:0000256" key="6">
    <source>
        <dbReference type="ARBA" id="ARBA00022525"/>
    </source>
</evidence>
<dbReference type="InterPro" id="IPR010255">
    <property type="entry name" value="Haem_peroxidase_sf"/>
</dbReference>
<feature type="site" description="Transition state stabilizer" evidence="20">
    <location>
        <position position="66"/>
    </location>
</feature>
<feature type="active site" description="Proton acceptor" evidence="17">
    <location>
        <position position="70"/>
    </location>
</feature>
<dbReference type="AlphaFoldDB" id="A0A1U8B2M3"/>
<feature type="binding site" evidence="19">
    <location>
        <position position="71"/>
    </location>
    <ligand>
        <name>Ca(2+)</name>
        <dbReference type="ChEBI" id="CHEBI:29108"/>
        <label>1</label>
    </ligand>
</feature>
<keyword evidence="14 21" id="KW-1015">Disulfide bond</keyword>
<evidence type="ECO:0000256" key="15">
    <source>
        <dbReference type="ARBA" id="ARBA00023180"/>
    </source>
</evidence>
<comment type="catalytic activity">
    <reaction evidence="1 22">
        <text>2 a phenolic donor + H2O2 = 2 a phenolic radical donor + 2 H2O</text>
        <dbReference type="Rhea" id="RHEA:56136"/>
        <dbReference type="ChEBI" id="CHEBI:15377"/>
        <dbReference type="ChEBI" id="CHEBI:16240"/>
        <dbReference type="ChEBI" id="CHEBI:139520"/>
        <dbReference type="ChEBI" id="CHEBI:139521"/>
        <dbReference type="EC" id="1.11.1.7"/>
    </reaction>
</comment>
<dbReference type="Proteomes" id="UP000189703">
    <property type="component" value="Unplaced"/>
</dbReference>
<dbReference type="InterPro" id="IPR033905">
    <property type="entry name" value="Secretory_peroxidase"/>
</dbReference>
<evidence type="ECO:0000256" key="3">
    <source>
        <dbReference type="ARBA" id="ARBA00004613"/>
    </source>
</evidence>
<dbReference type="GO" id="GO:0006950">
    <property type="term" value="P:response to stress"/>
    <property type="evidence" value="ECO:0000318"/>
    <property type="project" value="GO_Central"/>
</dbReference>
<dbReference type="GO" id="GO:0140825">
    <property type="term" value="F:lactoperoxidase activity"/>
    <property type="evidence" value="ECO:0007669"/>
    <property type="project" value="UniProtKB-EC"/>
</dbReference>
<evidence type="ECO:0000256" key="5">
    <source>
        <dbReference type="ARBA" id="ARBA00012313"/>
    </source>
</evidence>
<dbReference type="STRING" id="4432.A0A1U8B2M3"/>
<dbReference type="InterPro" id="IPR002016">
    <property type="entry name" value="Haem_peroxidase"/>
</dbReference>
<evidence type="ECO:0000256" key="16">
    <source>
        <dbReference type="ARBA" id="ARBA00023324"/>
    </source>
</evidence>
<dbReference type="GO" id="GO:0046872">
    <property type="term" value="F:metal ion binding"/>
    <property type="evidence" value="ECO:0007669"/>
    <property type="project" value="UniProtKB-UniRule"/>
</dbReference>
<proteinExistence type="inferred from homology"/>
<dbReference type="Pfam" id="PF00141">
    <property type="entry name" value="peroxidase"/>
    <property type="match status" value="1"/>
</dbReference>
<gene>
    <name evidence="24" type="primary">LOC104606414</name>
</gene>
<feature type="binding site" evidence="19">
    <location>
        <position position="243"/>
    </location>
    <ligand>
        <name>Ca(2+)</name>
        <dbReference type="ChEBI" id="CHEBI:29108"/>
        <label>2</label>
    </ligand>
</feature>
<dbReference type="PANTHER" id="PTHR31517:SF59">
    <property type="entry name" value="PEROXIDASE"/>
    <property type="match status" value="1"/>
</dbReference>
<keyword evidence="7 22" id="KW-0575">Peroxidase</keyword>
<keyword evidence="23" id="KW-1185">Reference proteome</keyword>
<evidence type="ECO:0000256" key="7">
    <source>
        <dbReference type="ARBA" id="ARBA00022559"/>
    </source>
</evidence>
<evidence type="ECO:0000256" key="22">
    <source>
        <dbReference type="RuleBase" id="RU362060"/>
    </source>
</evidence>
<dbReference type="Gene3D" id="1.10.420.10">
    <property type="entry name" value="Peroxidase, domain 2"/>
    <property type="match status" value="1"/>
</dbReference>
<dbReference type="PRINTS" id="PR00461">
    <property type="entry name" value="PLPEROXIDASE"/>
</dbReference>
<comment type="function">
    <text evidence="2">Removal of H(2)O(2), oxidation of toxic reductants, biosynthesis and degradation of lignin, suberization, auxin catabolism, response to environmental stresses such as wounding, pathogen attack and oxidative stress. These functions might be dependent on each isozyme/isoform in each plant tissue.</text>
</comment>
<feature type="binding site" evidence="19">
    <location>
        <position position="78"/>
    </location>
    <ligand>
        <name>Ca(2+)</name>
        <dbReference type="ChEBI" id="CHEBI:29108"/>
        <label>1</label>
    </ligand>
</feature>
<protein>
    <recommendedName>
        <fullName evidence="5 22">Peroxidase</fullName>
        <ecNumber evidence="5 22">1.11.1.7</ecNumber>
    </recommendedName>
</protein>
<evidence type="ECO:0000256" key="20">
    <source>
        <dbReference type="PIRSR" id="PIRSR600823-4"/>
    </source>
</evidence>
<feature type="binding site" evidence="19">
    <location>
        <position position="251"/>
    </location>
    <ligand>
        <name>Ca(2+)</name>
        <dbReference type="ChEBI" id="CHEBI:29108"/>
        <label>2</label>
    </ligand>
</feature>